<evidence type="ECO:0000313" key="1">
    <source>
        <dbReference type="EMBL" id="CEN29503.1"/>
    </source>
</evidence>
<evidence type="ECO:0000313" key="2">
    <source>
        <dbReference type="Proteomes" id="UP000033166"/>
    </source>
</evidence>
<protein>
    <submittedName>
        <fullName evidence="1">Uncharacterized protein</fullName>
    </submittedName>
</protein>
<dbReference type="KEGG" id="lpk:LACPI_2303"/>
<geneLocation type="plasmid" evidence="1 2">
    <name>II</name>
</geneLocation>
<dbReference type="EMBL" id="LN774770">
    <property type="protein sequence ID" value="CEN29503.1"/>
    <property type="molecule type" value="Genomic_DNA"/>
</dbReference>
<accession>A0A0D6DZW2</accession>
<dbReference type="AlphaFoldDB" id="A0A0D6DZW2"/>
<reference evidence="2" key="1">
    <citation type="submission" date="2015-01" db="EMBL/GenBank/DDBJ databases">
        <authorList>
            <person name="Andreevskaya M."/>
        </authorList>
    </citation>
    <scope>NUCLEOTIDE SEQUENCE [LARGE SCALE GENOMIC DNA]</scope>
    <source>
        <strain evidence="2">MKFS47</strain>
        <plasmid evidence="2">II</plasmid>
    </source>
</reference>
<gene>
    <name evidence="1" type="ORF">LACPI_2303</name>
</gene>
<dbReference type="HOGENOM" id="CLU_1784438_0_0_9"/>
<proteinExistence type="predicted"/>
<name>A0A0D6DZW2_9LACT</name>
<sequence>MTQEFNEITEVIKDLPEIEGKENIFSESPKVKIDFENYIKNTTKKIKLQSKDWNFNYPLSSCMTIRDINDKLFDFTRLRSTDTISEIWFVNEVIEPFPFILEETGMSVILSEGILTQLLDEELNFEFQNLCTWSGDEIEVRLNGQ</sequence>
<dbReference type="Proteomes" id="UP000033166">
    <property type="component" value="Plasmid II"/>
</dbReference>
<organism evidence="1 2">
    <name type="scientific">Pseudolactococcus piscium MKFS47</name>
    <dbReference type="NCBI Taxonomy" id="297352"/>
    <lineage>
        <taxon>Bacteria</taxon>
        <taxon>Bacillati</taxon>
        <taxon>Bacillota</taxon>
        <taxon>Bacilli</taxon>
        <taxon>Lactobacillales</taxon>
        <taxon>Streptococcaceae</taxon>
        <taxon>Pseudolactococcus</taxon>
    </lineage>
</organism>
<dbReference type="RefSeq" id="WP_047916699.1">
    <property type="nucleotide sequence ID" value="NZ_LN774770.1"/>
</dbReference>
<keyword evidence="1" id="KW-0614">Plasmid</keyword>